<dbReference type="InterPro" id="IPR001680">
    <property type="entry name" value="WD40_rpt"/>
</dbReference>
<name>A0A818NBQ1_9BILA</name>
<evidence type="ECO:0000313" key="5">
    <source>
        <dbReference type="EMBL" id="CAF1347896.1"/>
    </source>
</evidence>
<dbReference type="SUPFAM" id="SSF50978">
    <property type="entry name" value="WD40 repeat-like"/>
    <property type="match status" value="2"/>
</dbReference>
<dbReference type="Pfam" id="PF03607">
    <property type="entry name" value="DCX"/>
    <property type="match status" value="1"/>
</dbReference>
<keyword evidence="2" id="KW-0677">Repeat</keyword>
<dbReference type="SMART" id="SM00537">
    <property type="entry name" value="DCX"/>
    <property type="match status" value="1"/>
</dbReference>
<dbReference type="GO" id="GO:0035556">
    <property type="term" value="P:intracellular signal transduction"/>
    <property type="evidence" value="ECO:0007669"/>
    <property type="project" value="InterPro"/>
</dbReference>
<dbReference type="SUPFAM" id="SSF89837">
    <property type="entry name" value="Doublecortin (DC)"/>
    <property type="match status" value="1"/>
</dbReference>
<dbReference type="Gene3D" id="3.10.20.230">
    <property type="entry name" value="Doublecortin domain"/>
    <property type="match status" value="1"/>
</dbReference>
<evidence type="ECO:0000313" key="6">
    <source>
        <dbReference type="EMBL" id="CAF3604254.1"/>
    </source>
</evidence>
<dbReference type="Proteomes" id="UP000663844">
    <property type="component" value="Unassembled WGS sequence"/>
</dbReference>
<feature type="compositionally biased region" description="Basic and acidic residues" evidence="3">
    <location>
        <begin position="147"/>
        <end position="157"/>
    </location>
</feature>
<feature type="region of interest" description="Disordered" evidence="3">
    <location>
        <begin position="133"/>
        <end position="180"/>
    </location>
</feature>
<comment type="caution">
    <text evidence="6">The sequence shown here is derived from an EMBL/GenBank/DDBJ whole genome shotgun (WGS) entry which is preliminary data.</text>
</comment>
<proteinExistence type="predicted"/>
<dbReference type="PROSITE" id="PS50309">
    <property type="entry name" value="DC"/>
    <property type="match status" value="1"/>
</dbReference>
<dbReference type="PANTHER" id="PTHR13720">
    <property type="entry name" value="WD-40 REPEAT PROTEIN"/>
    <property type="match status" value="1"/>
</dbReference>
<feature type="compositionally biased region" description="Basic and acidic residues" evidence="3">
    <location>
        <begin position="169"/>
        <end position="178"/>
    </location>
</feature>
<feature type="domain" description="Doublecortin" evidence="4">
    <location>
        <begin position="236"/>
        <end position="319"/>
    </location>
</feature>
<dbReference type="Pfam" id="PF00400">
    <property type="entry name" value="WD40"/>
    <property type="match status" value="2"/>
</dbReference>
<keyword evidence="1" id="KW-0853">WD repeat</keyword>
<dbReference type="InterPro" id="IPR003533">
    <property type="entry name" value="Doublecortin_dom"/>
</dbReference>
<evidence type="ECO:0000313" key="7">
    <source>
        <dbReference type="Proteomes" id="UP000663844"/>
    </source>
</evidence>
<protein>
    <recommendedName>
        <fullName evidence="4">Doublecortin domain-containing protein</fullName>
    </recommendedName>
</protein>
<evidence type="ECO:0000256" key="2">
    <source>
        <dbReference type="ARBA" id="ARBA00022737"/>
    </source>
</evidence>
<dbReference type="AlphaFoldDB" id="A0A818NBQ1"/>
<dbReference type="SMART" id="SM00320">
    <property type="entry name" value="WD40"/>
    <property type="match status" value="8"/>
</dbReference>
<dbReference type="InterPro" id="IPR036322">
    <property type="entry name" value="WD40_repeat_dom_sf"/>
</dbReference>
<evidence type="ECO:0000256" key="1">
    <source>
        <dbReference type="ARBA" id="ARBA00022574"/>
    </source>
</evidence>
<evidence type="ECO:0000256" key="3">
    <source>
        <dbReference type="SAM" id="MobiDB-lite"/>
    </source>
</evidence>
<accession>A0A818NBQ1</accession>
<dbReference type="EMBL" id="CAJOAZ010000288">
    <property type="protein sequence ID" value="CAF3604254.1"/>
    <property type="molecule type" value="Genomic_DNA"/>
</dbReference>
<evidence type="ECO:0000259" key="4">
    <source>
        <dbReference type="PROSITE" id="PS50309"/>
    </source>
</evidence>
<dbReference type="EMBL" id="CAJNOG010000739">
    <property type="protein sequence ID" value="CAF1347896.1"/>
    <property type="molecule type" value="Genomic_DNA"/>
</dbReference>
<organism evidence="6 7">
    <name type="scientific">Adineta steineri</name>
    <dbReference type="NCBI Taxonomy" id="433720"/>
    <lineage>
        <taxon>Eukaryota</taxon>
        <taxon>Metazoa</taxon>
        <taxon>Spiralia</taxon>
        <taxon>Gnathifera</taxon>
        <taxon>Rotifera</taxon>
        <taxon>Eurotatoria</taxon>
        <taxon>Bdelloidea</taxon>
        <taxon>Adinetida</taxon>
        <taxon>Adinetidae</taxon>
        <taxon>Adineta</taxon>
    </lineage>
</organism>
<dbReference type="InterPro" id="IPR015943">
    <property type="entry name" value="WD40/YVTN_repeat-like_dom_sf"/>
</dbReference>
<gene>
    <name evidence="5" type="ORF">JYZ213_LOCUS34867</name>
    <name evidence="6" type="ORF">OXD698_LOCUS6581</name>
</gene>
<dbReference type="Gene3D" id="2.130.10.10">
    <property type="entry name" value="YVTN repeat-like/Quinoprotein amine dehydrogenase"/>
    <property type="match status" value="2"/>
</dbReference>
<reference evidence="6" key="1">
    <citation type="submission" date="2021-02" db="EMBL/GenBank/DDBJ databases">
        <authorList>
            <person name="Nowell W R."/>
        </authorList>
    </citation>
    <scope>NUCLEOTIDE SEQUENCE</scope>
</reference>
<dbReference type="PANTHER" id="PTHR13720:SF33">
    <property type="entry name" value="HELP DOMAIN-CONTAINING PROTEIN"/>
    <property type="match status" value="1"/>
</dbReference>
<dbReference type="InterPro" id="IPR050630">
    <property type="entry name" value="WD_repeat_EMAP"/>
</dbReference>
<dbReference type="InterPro" id="IPR055439">
    <property type="entry name" value="Beta-prop_EML_1st"/>
</dbReference>
<dbReference type="Proteomes" id="UP000663845">
    <property type="component" value="Unassembled WGS sequence"/>
</dbReference>
<dbReference type="Pfam" id="PF23409">
    <property type="entry name" value="Beta-prop_EML"/>
    <property type="match status" value="1"/>
</dbReference>
<sequence length="1094" mass="125160">MLSNSNGINSFNTKTSRHLSPISSYADFDQDDDDINNDHAYSLIKSIPVQQQQQQPISKSKHTNPSLPALDFSVIKDSALRFFTEKDDAQESRSNSVSPLVIITSNRAQQTSPSEMFPITNNPPDTNKNHVQHRQHLLKRSSSADSIIKRSSSEEHTSVLVIDDEEEEPRTPQHERKNIPITNRTEPIPKIQYSHKTPSPMIKNGKSPALKWNSSITTPRPAAVIPSITQRAIHGVLVNFFRIGDAYHRGLKVAVNEFVLKSWEAFLNYLNRQPKLVLSTGGINHIYSLIGEEIHSISQFQHHHSYVVSTGGFFRTNYHWIDHAFIDDFETSLNLHPQQGSSLYWNARSSVNPRWRSPQPSSSLSTLTSEQIYLLPYSKLNMYESLILNRNITQTFDEWLQDHITDLLSHYTNNENITNLFAVLNSTFIEVKSFSKLFNIMKTTDTFIACTQDEYTHAKNYFEIIKPNELFKDRKSTNNKPKQQYPSKRAIDDVKLSINWIHGYNGENELTKKLYTLPENEILYVIDSICILYETNLKQQRYYTKHNSSITSVNIHQSQSLVASSEISSVKNNQRALVHIWDHVKLETVREIHKEQFGSFISLLSFSPKPDDNLLLIISRDKPKIILFIDWKRNELIYSITCKSDNILSVLFVFDTTEWIACISQRHLLFYHVNWSLRPLRMLERRESEVQNIYTGAAACDSRGERLLVGDEVGNIYVWSLIDKEPKLVVVQECLVENDVEIIISINHETFLLANKQNQIKFWNVKSDTTEQIRLNENMGSIQSVCCIRRASSSVTLAIGTKLNYIISKEIGNEQFNIIMRGHTSPTTCICCDNDSHYFFSISSDRHLFKWNNRTKSVEWSTKSTQPISCADLHPQRNIIVLGTEISKLIIYDTLSSFYITTITLKFNTGVKSVRFSPDGLNLAVGLHNGNVCIFDVIGNGDFHLRTDGILQNDTAAVNSVIWSVDTKYLLAIYTDNDYNIWTLPSFEINRAKKLHNIEWDRIVHPIMCNVLDKSTIDTHISAINLSSNLVLCCGKDGQLRLFQNDNEHNSQLFQFGLGSIHSIVPSPIKNTYLLSLTDNPTIVEIQININNSQ</sequence>
<dbReference type="CDD" id="cd01617">
    <property type="entry name" value="DCX"/>
    <property type="match status" value="1"/>
</dbReference>
<dbReference type="InterPro" id="IPR036572">
    <property type="entry name" value="Doublecortin_dom_sf"/>
</dbReference>